<dbReference type="AlphaFoldDB" id="A0A9W7L081"/>
<proteinExistence type="predicted"/>
<evidence type="ECO:0000313" key="2">
    <source>
        <dbReference type="Proteomes" id="UP001165122"/>
    </source>
</evidence>
<sequence length="93" mass="10302">MGLSVKTRHIRHGGERIRMSITECILLSLQRSLKISTNGPILPPSVDDFLFSEDFKRLLVGFVPGVTLMRLRLAKNGWNAAADALIREGVRSG</sequence>
<organism evidence="1 2">
    <name type="scientific">Triparma laevis f. longispina</name>
    <dbReference type="NCBI Taxonomy" id="1714387"/>
    <lineage>
        <taxon>Eukaryota</taxon>
        <taxon>Sar</taxon>
        <taxon>Stramenopiles</taxon>
        <taxon>Ochrophyta</taxon>
        <taxon>Bolidophyceae</taxon>
        <taxon>Parmales</taxon>
        <taxon>Triparmaceae</taxon>
        <taxon>Triparma</taxon>
    </lineage>
</organism>
<dbReference type="EMBL" id="BRXW01000334">
    <property type="protein sequence ID" value="GMI18452.1"/>
    <property type="molecule type" value="Genomic_DNA"/>
</dbReference>
<evidence type="ECO:0000313" key="1">
    <source>
        <dbReference type="EMBL" id="GMI18452.1"/>
    </source>
</evidence>
<name>A0A9W7L081_9STRA</name>
<dbReference type="Proteomes" id="UP001165122">
    <property type="component" value="Unassembled WGS sequence"/>
</dbReference>
<gene>
    <name evidence="1" type="ORF">TrLO_g12350</name>
</gene>
<keyword evidence="2" id="KW-1185">Reference proteome</keyword>
<comment type="caution">
    <text evidence="1">The sequence shown here is derived from an EMBL/GenBank/DDBJ whole genome shotgun (WGS) entry which is preliminary data.</text>
</comment>
<reference evidence="2" key="1">
    <citation type="journal article" date="2023" name="Commun. Biol.">
        <title>Genome analysis of Parmales, the sister group of diatoms, reveals the evolutionary specialization of diatoms from phago-mixotrophs to photoautotrophs.</title>
        <authorList>
            <person name="Ban H."/>
            <person name="Sato S."/>
            <person name="Yoshikawa S."/>
            <person name="Yamada K."/>
            <person name="Nakamura Y."/>
            <person name="Ichinomiya M."/>
            <person name="Sato N."/>
            <person name="Blanc-Mathieu R."/>
            <person name="Endo H."/>
            <person name="Kuwata A."/>
            <person name="Ogata H."/>
        </authorList>
    </citation>
    <scope>NUCLEOTIDE SEQUENCE [LARGE SCALE GENOMIC DNA]</scope>
    <source>
        <strain evidence="2">NIES 3700</strain>
    </source>
</reference>
<accession>A0A9W7L081</accession>
<protein>
    <submittedName>
        <fullName evidence="1">Uncharacterized protein</fullName>
    </submittedName>
</protein>